<dbReference type="HOGENOM" id="CLU_494372_0_0_1"/>
<feature type="compositionally biased region" description="Basic and acidic residues" evidence="1">
    <location>
        <begin position="265"/>
        <end position="275"/>
    </location>
</feature>
<reference evidence="3" key="2">
    <citation type="submission" date="2012-08" db="EMBL/GenBank/DDBJ databases">
        <title>Genome sequence of Kazachstania naganishii.</title>
        <authorList>
            <person name="Gordon J.L."/>
            <person name="Armisen D."/>
            <person name="Proux-Wera E."/>
            <person name="OhEigeartaigh S.S."/>
            <person name="Byrne K.P."/>
            <person name="Wolfe K.H."/>
        </authorList>
    </citation>
    <scope>NUCLEOTIDE SEQUENCE [LARGE SCALE GENOMIC DNA]</scope>
    <source>
        <strain evidence="3">ATCC MYA-139 / BCRC 22969 / CBS 8797 / CCRC 22969 / KCTC 17520 / NBRC 10181 / NCYC 3082</strain>
    </source>
</reference>
<feature type="compositionally biased region" description="Polar residues" evidence="1">
    <location>
        <begin position="320"/>
        <end position="343"/>
    </location>
</feature>
<accession>J7S2Q2</accession>
<dbReference type="EMBL" id="HE978323">
    <property type="protein sequence ID" value="CCK72177.1"/>
    <property type="molecule type" value="Genomic_DNA"/>
</dbReference>
<reference evidence="2 3" key="1">
    <citation type="journal article" date="2011" name="Proc. Natl. Acad. Sci. U.S.A.">
        <title>Evolutionary erosion of yeast sex chromosomes by mating-type switching accidents.</title>
        <authorList>
            <person name="Gordon J.L."/>
            <person name="Armisen D."/>
            <person name="Proux-Wera E."/>
            <person name="Oheigeartaigh S.S."/>
            <person name="Byrne K.P."/>
            <person name="Wolfe K.H."/>
        </authorList>
    </citation>
    <scope>NUCLEOTIDE SEQUENCE [LARGE SCALE GENOMIC DNA]</scope>
    <source>
        <strain evidence="3">ATCC MYA-139 / BCRC 22969 / CBS 8797 / CCRC 22969 / KCTC 17520 / NBRC 10181 / NCYC 3082</strain>
    </source>
</reference>
<evidence type="ECO:0000256" key="1">
    <source>
        <dbReference type="SAM" id="MobiDB-lite"/>
    </source>
</evidence>
<dbReference type="RefSeq" id="XP_022466422.1">
    <property type="nucleotide sequence ID" value="XM_022610091.1"/>
</dbReference>
<dbReference type="AlphaFoldDB" id="J7S2Q2"/>
<gene>
    <name evidence="2" type="primary">KNAG0J00950</name>
    <name evidence="2" type="ordered locus">KNAG_0J00950</name>
</gene>
<dbReference type="GeneID" id="34527932"/>
<organism evidence="2 3">
    <name type="scientific">Huiozyma naganishii (strain ATCC MYA-139 / BCRC 22969 / CBS 8797 / KCTC 17520 / NBRC 10181 / NCYC 3082 / Yp74L-3)</name>
    <name type="common">Yeast</name>
    <name type="synonym">Kazachstania naganishii</name>
    <dbReference type="NCBI Taxonomy" id="1071383"/>
    <lineage>
        <taxon>Eukaryota</taxon>
        <taxon>Fungi</taxon>
        <taxon>Dikarya</taxon>
        <taxon>Ascomycota</taxon>
        <taxon>Saccharomycotina</taxon>
        <taxon>Saccharomycetes</taxon>
        <taxon>Saccharomycetales</taxon>
        <taxon>Saccharomycetaceae</taxon>
        <taxon>Huiozyma</taxon>
    </lineage>
</organism>
<feature type="compositionally biased region" description="Basic and acidic residues" evidence="1">
    <location>
        <begin position="292"/>
        <end position="315"/>
    </location>
</feature>
<feature type="compositionally biased region" description="Basic and acidic residues" evidence="1">
    <location>
        <begin position="127"/>
        <end position="145"/>
    </location>
</feature>
<evidence type="ECO:0000313" key="2">
    <source>
        <dbReference type="EMBL" id="CCK72177.1"/>
    </source>
</evidence>
<feature type="region of interest" description="Disordered" evidence="1">
    <location>
        <begin position="125"/>
        <end position="150"/>
    </location>
</feature>
<proteinExistence type="predicted"/>
<dbReference type="Proteomes" id="UP000006310">
    <property type="component" value="Chromosome 10"/>
</dbReference>
<name>J7S2Q2_HUIN7</name>
<keyword evidence="3" id="KW-1185">Reference proteome</keyword>
<protein>
    <submittedName>
        <fullName evidence="2">Uncharacterized protein</fullName>
    </submittedName>
</protein>
<evidence type="ECO:0000313" key="3">
    <source>
        <dbReference type="Proteomes" id="UP000006310"/>
    </source>
</evidence>
<dbReference type="KEGG" id="kng:KNAG_0J00950"/>
<feature type="region of interest" description="Disordered" evidence="1">
    <location>
        <begin position="224"/>
        <end position="349"/>
    </location>
</feature>
<sequence>MSVVAANPQDISTTTNFDENSHTKHTFRRWFHGTAKDQGRSFKGMAKDSKWDDLSFTSNRSAGVTPPDLNLVPSLNQVDSPEINLMKDNLAAMDQLMEQPQISKRQRLKAHLRFSFEKFKAIGKSKMTSETRKRNSDDKTTDDKNSVTSALPEQEDVACYKYFKSNPQQLSLLFEETMKNKSVTSLEEVIAREKEQFTKFGPTGFQIGCKRAFNVYKGDEPSLLSSEGDISDSLSTSDAENGQEKELKGRSATGGCETGSFKRLHSSEKNEEYPSKRHCHESAVSPTSELEPNDRIQDNNEDMKSDDDSGSKEKLVVVNCPSSNENKSSTNEGYADSSSTDNESASECSVATSSSASSKIYSIPTGKEQRCHWTVSRLLGNLKDGTLTERKLDSLNKKGNVSRSLAYQKVDFFQKLPDGFFDNSSLLSDDDCSGKDQVDADSTIDKKIGQLTVRFNDKCSLFVYNAKRRPVTVCTEAKLSREPRPILKRKENVSELSESMRVKKCDSVRTETFLDYFNQYRKKKTQGRQRLSQSKNETVVQVLQQHTCPNC</sequence>